<dbReference type="Proteomes" id="UP000183376">
    <property type="component" value="Chromosome I"/>
</dbReference>
<keyword evidence="4 8" id="KW-0479">Metal-binding</keyword>
<evidence type="ECO:0000256" key="3">
    <source>
        <dbReference type="ARBA" id="ARBA00022722"/>
    </source>
</evidence>
<dbReference type="GO" id="GO:0090729">
    <property type="term" value="F:toxin activity"/>
    <property type="evidence" value="ECO:0007669"/>
    <property type="project" value="UniProtKB-KW"/>
</dbReference>
<keyword evidence="3 8" id="KW-0540">Nuclease</keyword>
<comment type="cofactor">
    <cofactor evidence="1 8">
        <name>Mg(2+)</name>
        <dbReference type="ChEBI" id="CHEBI:18420"/>
    </cofactor>
</comment>
<evidence type="ECO:0000256" key="7">
    <source>
        <dbReference type="ARBA" id="ARBA00038093"/>
    </source>
</evidence>
<protein>
    <recommendedName>
        <fullName evidence="8">Ribonuclease VapC</fullName>
        <shortName evidence="8">RNase VapC</shortName>
        <ecNumber evidence="8">3.1.-.-</ecNumber>
    </recommendedName>
    <alternativeName>
        <fullName evidence="8">Toxin VapC</fullName>
    </alternativeName>
</protein>
<evidence type="ECO:0000256" key="1">
    <source>
        <dbReference type="ARBA" id="ARBA00001946"/>
    </source>
</evidence>
<organism evidence="10 11">
    <name type="scientific">Allokutzneria albata</name>
    <name type="common">Kibdelosporangium albatum</name>
    <dbReference type="NCBI Taxonomy" id="211114"/>
    <lineage>
        <taxon>Bacteria</taxon>
        <taxon>Bacillati</taxon>
        <taxon>Actinomycetota</taxon>
        <taxon>Actinomycetes</taxon>
        <taxon>Pseudonocardiales</taxon>
        <taxon>Pseudonocardiaceae</taxon>
        <taxon>Allokutzneria</taxon>
    </lineage>
</organism>
<dbReference type="InterPro" id="IPR002716">
    <property type="entry name" value="PIN_dom"/>
</dbReference>
<dbReference type="InterPro" id="IPR029060">
    <property type="entry name" value="PIN-like_dom_sf"/>
</dbReference>
<evidence type="ECO:0000256" key="8">
    <source>
        <dbReference type="HAMAP-Rule" id="MF_00265"/>
    </source>
</evidence>
<evidence type="ECO:0000256" key="6">
    <source>
        <dbReference type="ARBA" id="ARBA00022842"/>
    </source>
</evidence>
<reference evidence="10 11" key="1">
    <citation type="submission" date="2016-10" db="EMBL/GenBank/DDBJ databases">
        <authorList>
            <person name="de Groot N.N."/>
        </authorList>
    </citation>
    <scope>NUCLEOTIDE SEQUENCE [LARGE SCALE GENOMIC DNA]</scope>
    <source>
        <strain evidence="10 11">DSM 44149</strain>
    </source>
</reference>
<dbReference type="eggNOG" id="COG1487">
    <property type="taxonomic scope" value="Bacteria"/>
</dbReference>
<evidence type="ECO:0000256" key="5">
    <source>
        <dbReference type="ARBA" id="ARBA00022801"/>
    </source>
</evidence>
<dbReference type="PANTHER" id="PTHR33653:SF1">
    <property type="entry name" value="RIBONUCLEASE VAPC2"/>
    <property type="match status" value="1"/>
</dbReference>
<dbReference type="Gene3D" id="3.40.50.1010">
    <property type="entry name" value="5'-nuclease"/>
    <property type="match status" value="1"/>
</dbReference>
<dbReference type="InterPro" id="IPR050556">
    <property type="entry name" value="Type_II_TA_system_RNase"/>
</dbReference>
<evidence type="ECO:0000256" key="2">
    <source>
        <dbReference type="ARBA" id="ARBA00022649"/>
    </source>
</evidence>
<feature type="binding site" evidence="8">
    <location>
        <position position="10"/>
    </location>
    <ligand>
        <name>Mg(2+)</name>
        <dbReference type="ChEBI" id="CHEBI:18420"/>
    </ligand>
</feature>
<dbReference type="RefSeq" id="WP_030429028.1">
    <property type="nucleotide sequence ID" value="NZ_JOEF01000005.1"/>
</dbReference>
<dbReference type="AlphaFoldDB" id="A0A1G9XP24"/>
<comment type="similarity">
    <text evidence="7 8">Belongs to the PINc/VapC protein family.</text>
</comment>
<keyword evidence="11" id="KW-1185">Reference proteome</keyword>
<keyword evidence="6 8" id="KW-0460">Magnesium</keyword>
<dbReference type="HAMAP" id="MF_00265">
    <property type="entry name" value="VapC_Nob1"/>
    <property type="match status" value="1"/>
</dbReference>
<keyword evidence="5 8" id="KW-0378">Hydrolase</keyword>
<dbReference type="STRING" id="211114.SAMN04489726_4296"/>
<dbReference type="GO" id="GO:0016787">
    <property type="term" value="F:hydrolase activity"/>
    <property type="evidence" value="ECO:0007669"/>
    <property type="project" value="UniProtKB-KW"/>
</dbReference>
<evidence type="ECO:0000313" key="10">
    <source>
        <dbReference type="EMBL" id="SDM97925.1"/>
    </source>
</evidence>
<dbReference type="PANTHER" id="PTHR33653">
    <property type="entry name" value="RIBONUCLEASE VAPC2"/>
    <property type="match status" value="1"/>
</dbReference>
<name>A0A1G9XP24_ALLAB</name>
<evidence type="ECO:0000256" key="4">
    <source>
        <dbReference type="ARBA" id="ARBA00022723"/>
    </source>
</evidence>
<dbReference type="CDD" id="cd18732">
    <property type="entry name" value="PIN_MtVapC4-C5_like"/>
    <property type="match status" value="1"/>
</dbReference>
<feature type="domain" description="PIN" evidence="9">
    <location>
        <begin position="8"/>
        <end position="126"/>
    </location>
</feature>
<gene>
    <name evidence="8" type="primary">vapC</name>
    <name evidence="10" type="ORF">SAMN04489726_4296</name>
</gene>
<dbReference type="SUPFAM" id="SSF88723">
    <property type="entry name" value="PIN domain-like"/>
    <property type="match status" value="1"/>
</dbReference>
<dbReference type="EMBL" id="LT629701">
    <property type="protein sequence ID" value="SDM97925.1"/>
    <property type="molecule type" value="Genomic_DNA"/>
</dbReference>
<comment type="function">
    <text evidence="8">Toxic component of a toxin-antitoxin (TA) system. An RNase.</text>
</comment>
<proteinExistence type="inferred from homology"/>
<evidence type="ECO:0000313" key="11">
    <source>
        <dbReference type="Proteomes" id="UP000183376"/>
    </source>
</evidence>
<dbReference type="GO" id="GO:0000287">
    <property type="term" value="F:magnesium ion binding"/>
    <property type="evidence" value="ECO:0007669"/>
    <property type="project" value="UniProtKB-UniRule"/>
</dbReference>
<dbReference type="GO" id="GO:0004540">
    <property type="term" value="F:RNA nuclease activity"/>
    <property type="evidence" value="ECO:0007669"/>
    <property type="project" value="InterPro"/>
</dbReference>
<dbReference type="EC" id="3.1.-.-" evidence="8"/>
<evidence type="ECO:0000259" key="9">
    <source>
        <dbReference type="Pfam" id="PF01850"/>
    </source>
</evidence>
<accession>A0A1G9XP24</accession>
<feature type="binding site" evidence="8">
    <location>
        <position position="99"/>
    </location>
    <ligand>
        <name>Mg(2+)</name>
        <dbReference type="ChEBI" id="CHEBI:18420"/>
    </ligand>
</feature>
<keyword evidence="2 8" id="KW-1277">Toxin-antitoxin system</keyword>
<dbReference type="InterPro" id="IPR022907">
    <property type="entry name" value="VapC_family"/>
</dbReference>
<sequence length="133" mass="14633">MSAPRRALLDTSVIIDLERLDLGAFATVEPSVSAVTLAELAYGLNTPDPVERLARTERYYATLDQFEVLPFDIPAARLYGILAELVRLAGRNPRPRRLDLQIAATAAAHSLPLLTRNPADFADLDRLLEVVPL</sequence>
<dbReference type="Pfam" id="PF01850">
    <property type="entry name" value="PIN"/>
    <property type="match status" value="1"/>
</dbReference>
<dbReference type="OrthoDB" id="3257696at2"/>
<keyword evidence="8" id="KW-0800">Toxin</keyword>